<dbReference type="PROSITE" id="PS51892">
    <property type="entry name" value="SUBTILASE"/>
    <property type="match status" value="1"/>
</dbReference>
<sequence>MIVSSESVLYAATESDIIVGVKVSRNATTESDFIVGVMDTGIWPEAESFKDEGFGPPPKKWKVNIKKCLFCIKIVGARYYLTDSARDFRGHGTHCASIVARSPVKDVSFYGLANGTARGGVPAARIAAYKVCDLDFGCSSDSILAAFDDAIADEVDIISISLNGFFRSEPDFYIDPIAIGAFHAMKKGILTSQSTRTIFNSYKVGSVSSVAPWIFTVAASTTDPRIIDSTVLANEKKLVVQGEEMRTYTGTVRDFVRAMSSLQISLLALNFAPPSTSEPPRLVDT</sequence>
<dbReference type="EMBL" id="VIEB01000079">
    <property type="protein sequence ID" value="TQE07876.1"/>
    <property type="molecule type" value="Genomic_DNA"/>
</dbReference>
<comment type="caution">
    <text evidence="4">Lacks conserved residue(s) required for the propagation of feature annotation.</text>
</comment>
<reference evidence="6 7" key="1">
    <citation type="journal article" date="2019" name="G3 (Bethesda)">
        <title>Sequencing of a Wild Apple (Malus baccata) Genome Unravels the Differences Between Cultivated and Wild Apple Species Regarding Disease Resistance and Cold Tolerance.</title>
        <authorList>
            <person name="Chen X."/>
        </authorList>
    </citation>
    <scope>NUCLEOTIDE SEQUENCE [LARGE SCALE GENOMIC DNA]</scope>
    <source>
        <strain evidence="7">cv. Shandingzi</strain>
        <tissue evidence="6">Leaves</tissue>
    </source>
</reference>
<accession>A0A540N9Z9</accession>
<dbReference type="InterPro" id="IPR045051">
    <property type="entry name" value="SBT"/>
</dbReference>
<dbReference type="PANTHER" id="PTHR10795">
    <property type="entry name" value="PROPROTEIN CONVERTASE SUBTILISIN/KEXIN"/>
    <property type="match status" value="1"/>
</dbReference>
<comment type="subcellular location">
    <subcellularLocation>
        <location evidence="1">Secreted</location>
    </subcellularLocation>
</comment>
<evidence type="ECO:0000256" key="1">
    <source>
        <dbReference type="ARBA" id="ARBA00004613"/>
    </source>
</evidence>
<dbReference type="Gene3D" id="3.40.50.200">
    <property type="entry name" value="Peptidase S8/S53 domain"/>
    <property type="match status" value="1"/>
</dbReference>
<evidence type="ECO:0000313" key="7">
    <source>
        <dbReference type="Proteomes" id="UP000315295"/>
    </source>
</evidence>
<gene>
    <name evidence="6" type="ORF">C1H46_006525</name>
</gene>
<feature type="domain" description="Peptidase S8/S53" evidence="5">
    <location>
        <begin position="32"/>
        <end position="229"/>
    </location>
</feature>
<evidence type="ECO:0000259" key="5">
    <source>
        <dbReference type="Pfam" id="PF00082"/>
    </source>
</evidence>
<dbReference type="Pfam" id="PF00082">
    <property type="entry name" value="Peptidase_S8"/>
    <property type="match status" value="1"/>
</dbReference>
<evidence type="ECO:0000256" key="2">
    <source>
        <dbReference type="ARBA" id="ARBA00011073"/>
    </source>
</evidence>
<dbReference type="Gene3D" id="3.50.30.30">
    <property type="match status" value="1"/>
</dbReference>
<dbReference type="STRING" id="106549.A0A540N9Z9"/>
<evidence type="ECO:0000256" key="3">
    <source>
        <dbReference type="ARBA" id="ARBA00022729"/>
    </source>
</evidence>
<evidence type="ECO:0000313" key="6">
    <source>
        <dbReference type="EMBL" id="TQE07876.1"/>
    </source>
</evidence>
<comment type="similarity">
    <text evidence="2 4">Belongs to the peptidase S8 family.</text>
</comment>
<dbReference type="GO" id="GO:0004252">
    <property type="term" value="F:serine-type endopeptidase activity"/>
    <property type="evidence" value="ECO:0007669"/>
    <property type="project" value="InterPro"/>
</dbReference>
<dbReference type="GO" id="GO:0006508">
    <property type="term" value="P:proteolysis"/>
    <property type="evidence" value="ECO:0007669"/>
    <property type="project" value="InterPro"/>
</dbReference>
<dbReference type="Proteomes" id="UP000315295">
    <property type="component" value="Unassembled WGS sequence"/>
</dbReference>
<dbReference type="SUPFAM" id="SSF52743">
    <property type="entry name" value="Subtilisin-like"/>
    <property type="match status" value="1"/>
</dbReference>
<name>A0A540N9Z9_MALBA</name>
<keyword evidence="7" id="KW-1185">Reference proteome</keyword>
<keyword evidence="3" id="KW-0732">Signal</keyword>
<comment type="caution">
    <text evidence="6">The sequence shown here is derived from an EMBL/GenBank/DDBJ whole genome shotgun (WGS) entry which is preliminary data.</text>
</comment>
<evidence type="ECO:0000256" key="4">
    <source>
        <dbReference type="PROSITE-ProRule" id="PRU01240"/>
    </source>
</evidence>
<protein>
    <recommendedName>
        <fullName evidence="5">Peptidase S8/S53 domain-containing protein</fullName>
    </recommendedName>
</protein>
<dbReference type="AlphaFoldDB" id="A0A540N9Z9"/>
<dbReference type="InterPro" id="IPR000209">
    <property type="entry name" value="Peptidase_S8/S53_dom"/>
</dbReference>
<proteinExistence type="inferred from homology"/>
<dbReference type="InterPro" id="IPR036852">
    <property type="entry name" value="Peptidase_S8/S53_dom_sf"/>
</dbReference>
<organism evidence="6 7">
    <name type="scientific">Malus baccata</name>
    <name type="common">Siberian crab apple</name>
    <name type="synonym">Pyrus baccata</name>
    <dbReference type="NCBI Taxonomy" id="106549"/>
    <lineage>
        <taxon>Eukaryota</taxon>
        <taxon>Viridiplantae</taxon>
        <taxon>Streptophyta</taxon>
        <taxon>Embryophyta</taxon>
        <taxon>Tracheophyta</taxon>
        <taxon>Spermatophyta</taxon>
        <taxon>Magnoliopsida</taxon>
        <taxon>eudicotyledons</taxon>
        <taxon>Gunneridae</taxon>
        <taxon>Pentapetalae</taxon>
        <taxon>rosids</taxon>
        <taxon>fabids</taxon>
        <taxon>Rosales</taxon>
        <taxon>Rosaceae</taxon>
        <taxon>Amygdaloideae</taxon>
        <taxon>Maleae</taxon>
        <taxon>Malus</taxon>
    </lineage>
</organism>
<dbReference type="GO" id="GO:0005576">
    <property type="term" value="C:extracellular region"/>
    <property type="evidence" value="ECO:0007669"/>
    <property type="project" value="UniProtKB-SubCell"/>
</dbReference>